<name>A0BJX2_PARTE</name>
<dbReference type="OrthoDB" id="8954335at2759"/>
<evidence type="ECO:0000313" key="3">
    <source>
        <dbReference type="Proteomes" id="UP000000600"/>
    </source>
</evidence>
<keyword evidence="3" id="KW-1185">Reference proteome</keyword>
<dbReference type="AlphaFoldDB" id="A0BJX2"/>
<dbReference type="GeneID" id="5012028"/>
<organism evidence="2 3">
    <name type="scientific">Paramecium tetraurelia</name>
    <dbReference type="NCBI Taxonomy" id="5888"/>
    <lineage>
        <taxon>Eukaryota</taxon>
        <taxon>Sar</taxon>
        <taxon>Alveolata</taxon>
        <taxon>Ciliophora</taxon>
        <taxon>Intramacronucleata</taxon>
        <taxon>Oligohymenophorea</taxon>
        <taxon>Peniculida</taxon>
        <taxon>Parameciidae</taxon>
        <taxon>Paramecium</taxon>
    </lineage>
</organism>
<proteinExistence type="predicted"/>
<dbReference type="RefSeq" id="XP_001426237.1">
    <property type="nucleotide sequence ID" value="XM_001426200.1"/>
</dbReference>
<protein>
    <recommendedName>
        <fullName evidence="4">B box-type domain-containing protein</fullName>
    </recommendedName>
</protein>
<dbReference type="Proteomes" id="UP000000600">
    <property type="component" value="Unassembled WGS sequence"/>
</dbReference>
<feature type="coiled-coil region" evidence="1">
    <location>
        <begin position="546"/>
        <end position="573"/>
    </location>
</feature>
<dbReference type="EMBL" id="CT867999">
    <property type="protein sequence ID" value="CAK58839.1"/>
    <property type="molecule type" value="Genomic_DNA"/>
</dbReference>
<dbReference type="HOGENOM" id="CLU_367428_0_0_1"/>
<reference evidence="2 3" key="1">
    <citation type="journal article" date="2006" name="Nature">
        <title>Global trends of whole-genome duplications revealed by the ciliate Paramecium tetraurelia.</title>
        <authorList>
            <consortium name="Genoscope"/>
            <person name="Aury J.-M."/>
            <person name="Jaillon O."/>
            <person name="Duret L."/>
            <person name="Noel B."/>
            <person name="Jubin C."/>
            <person name="Porcel B.M."/>
            <person name="Segurens B."/>
            <person name="Daubin V."/>
            <person name="Anthouard V."/>
            <person name="Aiach N."/>
            <person name="Arnaiz O."/>
            <person name="Billaut A."/>
            <person name="Beisson J."/>
            <person name="Blanc I."/>
            <person name="Bouhouche K."/>
            <person name="Camara F."/>
            <person name="Duharcourt S."/>
            <person name="Guigo R."/>
            <person name="Gogendeau D."/>
            <person name="Katinka M."/>
            <person name="Keller A.-M."/>
            <person name="Kissmehl R."/>
            <person name="Klotz C."/>
            <person name="Koll F."/>
            <person name="Le Moue A."/>
            <person name="Lepere C."/>
            <person name="Malinsky S."/>
            <person name="Nowacki M."/>
            <person name="Nowak J.K."/>
            <person name="Plattner H."/>
            <person name="Poulain J."/>
            <person name="Ruiz F."/>
            <person name="Serrano V."/>
            <person name="Zagulski M."/>
            <person name="Dessen P."/>
            <person name="Betermier M."/>
            <person name="Weissenbach J."/>
            <person name="Scarpelli C."/>
            <person name="Schachter V."/>
            <person name="Sperling L."/>
            <person name="Meyer E."/>
            <person name="Cohen J."/>
            <person name="Wincker P."/>
        </authorList>
    </citation>
    <scope>NUCLEOTIDE SEQUENCE [LARGE SCALE GENOMIC DNA]</scope>
    <source>
        <strain evidence="2 3">Stock d4-2</strain>
    </source>
</reference>
<evidence type="ECO:0000256" key="1">
    <source>
        <dbReference type="SAM" id="Coils"/>
    </source>
</evidence>
<sequence length="759" mass="91750">MLLCEESEHDQREIILVCFNMNCHLKRACCLNCVENHSQHKQELQTFKEISKWKKDLFSCYQSHEQKMNQFVDQITKEEKYLSLDLEKSKEEITNDEFEKYISNLLSFSKMISPLNQIMSNLTKQMESMTQLFTKVDNQVQDRDNEKYSIQNQQNNQFKYRGQKQQEYLENQGQFGNQEDNRTKQNMKKYKYNDLIQKTYKLRKENDFDVHQYPIYYKSSIENLQQYKTIILVGTLTSKKQELINLFLNYYLEVEFSDPYRFEIFDDDIDLVKEDQNNEYEQMKVYYITPQYGKSGLRIINTPDYSDDLTFNDQQIFNRIYNVIQNSVSLNQNILISFVIPQQVQIGQFFMLESILSNFSNCLINNIVFLFPDCSDACPKQKDILQSSTEIINGMPSPVIKMIPTMNNSWYLKFNTSALFMEFQTQENQFLWDMGKNSFEQILENYLQNQLNMNKFNLMRNYYNQFLNYLSTSFIQSQWEFADIKQELQNQFLELYKRETFGIREFNFNIEKRENQIYQQIDKNSKQWNHLWNEYIYKIKNGAKSSSIIEKILKEHEQELNEVQTQINRFETLVGEIDLKTYKIGFEKFYDLFSRFINSIQEHLLQVYNEKRQYLKFNSLLISLNPFQSKYYEQLIFIETNVKQEGWEERVKVLTQKYNFYIYSDDYIKGSKSQKIEQILQEWAQYQFPRLKRSSYRYQKSDWKISIDSSEFHCKSEQIFFKEFKTYKCDQLIGLRISDDADRHFLSYIENFRILGSIN</sequence>
<dbReference type="KEGG" id="ptm:GSPATT00029469001"/>
<evidence type="ECO:0000313" key="2">
    <source>
        <dbReference type="EMBL" id="CAK58839.1"/>
    </source>
</evidence>
<dbReference type="OMA" id="LYKRETF"/>
<evidence type="ECO:0008006" key="4">
    <source>
        <dbReference type="Google" id="ProtNLM"/>
    </source>
</evidence>
<dbReference type="InParanoid" id="A0BJX2"/>
<keyword evidence="1" id="KW-0175">Coiled coil</keyword>
<gene>
    <name evidence="2" type="ORF">GSPATT00029469001</name>
</gene>
<accession>A0BJX2</accession>